<keyword evidence="2" id="KW-1003">Cell membrane</keyword>
<keyword evidence="4 6" id="KW-1133">Transmembrane helix</keyword>
<keyword evidence="3 6" id="KW-0812">Transmembrane</keyword>
<evidence type="ECO:0000313" key="8">
    <source>
        <dbReference type="Proteomes" id="UP000273143"/>
    </source>
</evidence>
<evidence type="ECO:0000256" key="4">
    <source>
        <dbReference type="ARBA" id="ARBA00022989"/>
    </source>
</evidence>
<feature type="transmembrane region" description="Helical" evidence="6">
    <location>
        <begin position="48"/>
        <end position="68"/>
    </location>
</feature>
<reference evidence="8" key="1">
    <citation type="submission" date="2018-06" db="EMBL/GenBank/DDBJ databases">
        <title>Complete genome of Pseudomonas insecticola strain QZS01.</title>
        <authorList>
            <person name="Wang J."/>
            <person name="Su Q."/>
        </authorList>
    </citation>
    <scope>NUCLEOTIDE SEQUENCE [LARGE SCALE GENOMIC DNA]</scope>
    <source>
        <strain evidence="8">QZS01</strain>
    </source>
</reference>
<dbReference type="PANTHER" id="PTHR30086">
    <property type="entry name" value="ARGININE EXPORTER PROTEIN ARGO"/>
    <property type="match status" value="1"/>
</dbReference>
<dbReference type="KEGG" id="emo:DM558_03750"/>
<dbReference type="RefSeq" id="WP_127162112.1">
    <property type="nucleotide sequence ID" value="NZ_CP029822.1"/>
</dbReference>
<dbReference type="GO" id="GO:0015171">
    <property type="term" value="F:amino acid transmembrane transporter activity"/>
    <property type="evidence" value="ECO:0007669"/>
    <property type="project" value="TreeGrafter"/>
</dbReference>
<dbReference type="PANTHER" id="PTHR30086:SF20">
    <property type="entry name" value="ARGININE EXPORTER PROTEIN ARGO-RELATED"/>
    <property type="match status" value="1"/>
</dbReference>
<evidence type="ECO:0000256" key="2">
    <source>
        <dbReference type="ARBA" id="ARBA00022475"/>
    </source>
</evidence>
<dbReference type="AlphaFoldDB" id="A0A3Q9JHZ0"/>
<dbReference type="Pfam" id="PF01810">
    <property type="entry name" value="LysE"/>
    <property type="match status" value="1"/>
</dbReference>
<comment type="subcellular location">
    <subcellularLocation>
        <location evidence="1">Cell membrane</location>
        <topology evidence="1">Multi-pass membrane protein</topology>
    </subcellularLocation>
</comment>
<name>A0A3Q9JHZ0_9GAMM</name>
<evidence type="ECO:0000313" key="7">
    <source>
        <dbReference type="EMBL" id="AZS49943.1"/>
    </source>
</evidence>
<organism evidence="7 8">
    <name type="scientific">Entomomonas moraniae</name>
    <dbReference type="NCBI Taxonomy" id="2213226"/>
    <lineage>
        <taxon>Bacteria</taxon>
        <taxon>Pseudomonadati</taxon>
        <taxon>Pseudomonadota</taxon>
        <taxon>Gammaproteobacteria</taxon>
        <taxon>Pseudomonadales</taxon>
        <taxon>Pseudomonadaceae</taxon>
        <taxon>Entomomonas</taxon>
    </lineage>
</organism>
<dbReference type="InterPro" id="IPR001123">
    <property type="entry name" value="LeuE-type"/>
</dbReference>
<feature type="transmembrane region" description="Helical" evidence="6">
    <location>
        <begin position="74"/>
        <end position="95"/>
    </location>
</feature>
<accession>A0A3Q9JHZ0</accession>
<feature type="transmembrane region" description="Helical" evidence="6">
    <location>
        <begin position="6"/>
        <end position="28"/>
    </location>
</feature>
<evidence type="ECO:0000256" key="3">
    <source>
        <dbReference type="ARBA" id="ARBA00022692"/>
    </source>
</evidence>
<evidence type="ECO:0000256" key="1">
    <source>
        <dbReference type="ARBA" id="ARBA00004651"/>
    </source>
</evidence>
<feature type="transmembrane region" description="Helical" evidence="6">
    <location>
        <begin position="115"/>
        <end position="137"/>
    </location>
</feature>
<proteinExistence type="predicted"/>
<keyword evidence="8" id="KW-1185">Reference proteome</keyword>
<dbReference type="EMBL" id="CP029822">
    <property type="protein sequence ID" value="AZS49943.1"/>
    <property type="molecule type" value="Genomic_DNA"/>
</dbReference>
<evidence type="ECO:0000256" key="5">
    <source>
        <dbReference type="ARBA" id="ARBA00023136"/>
    </source>
</evidence>
<sequence>MDFNLLIIYVITVLMLIATPGPVVFLVINTTIKSGPSTALRTVLGTNWASLVLIVIAVLIISTSLVISPKLFSLISLLGCLFIGYMAINTIREALSLDKEYVFKQEQLVVKNGGLLNGFLIGLSNPKDIIFFVSFFPQFIKVTDSFNKSIFLLTLLWILLDFLILGFYIVFIRRVSTPKVKNIIVLFSGFILLVIAMIGFLYSFFELISV</sequence>
<keyword evidence="5 6" id="KW-0472">Membrane</keyword>
<feature type="transmembrane region" description="Helical" evidence="6">
    <location>
        <begin position="149"/>
        <end position="171"/>
    </location>
</feature>
<evidence type="ECO:0000256" key="6">
    <source>
        <dbReference type="SAM" id="Phobius"/>
    </source>
</evidence>
<dbReference type="Proteomes" id="UP000273143">
    <property type="component" value="Chromosome"/>
</dbReference>
<protein>
    <submittedName>
        <fullName evidence="7">LysE family translocator</fullName>
    </submittedName>
</protein>
<gene>
    <name evidence="7" type="ORF">DM558_03750</name>
</gene>
<dbReference type="GO" id="GO:0005886">
    <property type="term" value="C:plasma membrane"/>
    <property type="evidence" value="ECO:0007669"/>
    <property type="project" value="UniProtKB-SubCell"/>
</dbReference>
<feature type="transmembrane region" description="Helical" evidence="6">
    <location>
        <begin position="183"/>
        <end position="205"/>
    </location>
</feature>